<feature type="coiled-coil region" evidence="1">
    <location>
        <begin position="6"/>
        <end position="62"/>
    </location>
</feature>
<gene>
    <name evidence="2" type="ORF">TELCIR_23993</name>
</gene>
<dbReference type="Proteomes" id="UP000230423">
    <property type="component" value="Unassembled WGS sequence"/>
</dbReference>
<evidence type="ECO:0000256" key="1">
    <source>
        <dbReference type="SAM" id="Coils"/>
    </source>
</evidence>
<protein>
    <submittedName>
        <fullName evidence="2">Uncharacterized protein</fullName>
    </submittedName>
</protein>
<proteinExistence type="predicted"/>
<evidence type="ECO:0000313" key="3">
    <source>
        <dbReference type="Proteomes" id="UP000230423"/>
    </source>
</evidence>
<feature type="non-terminal residue" evidence="2">
    <location>
        <position position="1"/>
    </location>
</feature>
<dbReference type="OrthoDB" id="1679758at2759"/>
<name>A0A2G9T9I9_TELCI</name>
<reference evidence="2 3" key="1">
    <citation type="submission" date="2015-09" db="EMBL/GenBank/DDBJ databases">
        <title>Draft genome of the parasitic nematode Teladorsagia circumcincta isolate WARC Sus (inbred).</title>
        <authorList>
            <person name="Mitreva M."/>
        </authorList>
    </citation>
    <scope>NUCLEOTIDE SEQUENCE [LARGE SCALE GENOMIC DNA]</scope>
    <source>
        <strain evidence="2 3">S</strain>
    </source>
</reference>
<evidence type="ECO:0000313" key="2">
    <source>
        <dbReference type="EMBL" id="PIO54637.1"/>
    </source>
</evidence>
<accession>A0A2G9T9I9</accession>
<dbReference type="AlphaFoldDB" id="A0A2G9T9I9"/>
<organism evidence="2 3">
    <name type="scientific">Teladorsagia circumcincta</name>
    <name type="common">Brown stomach worm</name>
    <name type="synonym">Ostertagia circumcincta</name>
    <dbReference type="NCBI Taxonomy" id="45464"/>
    <lineage>
        <taxon>Eukaryota</taxon>
        <taxon>Metazoa</taxon>
        <taxon>Ecdysozoa</taxon>
        <taxon>Nematoda</taxon>
        <taxon>Chromadorea</taxon>
        <taxon>Rhabditida</taxon>
        <taxon>Rhabditina</taxon>
        <taxon>Rhabditomorpha</taxon>
        <taxon>Strongyloidea</taxon>
        <taxon>Trichostrongylidae</taxon>
        <taxon>Teladorsagia</taxon>
    </lineage>
</organism>
<keyword evidence="1" id="KW-0175">Coiled coil</keyword>
<sequence>EQRAELEALKTEAKSLKQRFEEGIDDDSDLAEEKRRQMQEEFERLKKEREEAQRRLEEERAMEAPKEIEKDDVNIKAEHAAKMAAKWEKIQAKEAKKAEKGRMPEKKVALKAVPNWLFVAACGCDAVLPRIDWNTVL</sequence>
<dbReference type="EMBL" id="KZ394240">
    <property type="protein sequence ID" value="PIO54637.1"/>
    <property type="molecule type" value="Genomic_DNA"/>
</dbReference>
<keyword evidence="3" id="KW-1185">Reference proteome</keyword>